<dbReference type="Pfam" id="PF05534">
    <property type="entry name" value="HicB"/>
    <property type="match status" value="1"/>
</dbReference>
<reference evidence="1 3" key="2">
    <citation type="submission" date="2014-05" db="EMBL/GenBank/DDBJ databases">
        <title>Genome sequence of Streptococcus gallolyticus.</title>
        <authorList>
            <person name="Del Campo R."/>
        </authorList>
    </citation>
    <scope>NUCLEOTIDE SEQUENCE [LARGE SCALE GENOMIC DNA]</scope>
    <source>
        <strain evidence="1 3">LMG17956</strain>
    </source>
</reference>
<dbReference type="InterPro" id="IPR035069">
    <property type="entry name" value="TTHA1013/TTHA0281-like"/>
</dbReference>
<dbReference type="EMBL" id="SVAF01000008">
    <property type="protein sequence ID" value="MBE6164486.1"/>
    <property type="molecule type" value="Genomic_DNA"/>
</dbReference>
<organism evidence="1 3">
    <name type="scientific">Streptococcus gallolyticus</name>
    <dbReference type="NCBI Taxonomy" id="315405"/>
    <lineage>
        <taxon>Bacteria</taxon>
        <taxon>Bacillati</taxon>
        <taxon>Bacillota</taxon>
        <taxon>Bacilli</taxon>
        <taxon>Lactobacillales</taxon>
        <taxon>Streptococcaceae</taxon>
        <taxon>Streptococcus</taxon>
    </lineage>
</organism>
<dbReference type="Gene3D" id="1.10.1220.10">
    <property type="entry name" value="Met repressor-like"/>
    <property type="match status" value="1"/>
</dbReference>
<dbReference type="InterPro" id="IPR013321">
    <property type="entry name" value="Arc_rbn_hlx_hlx"/>
</dbReference>
<comment type="caution">
    <text evidence="1">The sequence shown here is derived from an EMBL/GenBank/DDBJ whole genome shotgun (WGS) entry which is preliminary data.</text>
</comment>
<sequence>MKNKEYYLSLNYPVLVERFIDEEEVLYSAEIKELPGLIVYGETAAEVMEDIETAKEEWIEVNLELGRRLPEPRPKKSEYSGRLTLRLPKSLHKEVAELSEDEGVSVNQCVVQLINSGLRENSFQEILDKVHSLQKGFSRFTQKVSYTFVAQTNSDNNVYSYSKKQGELENKYLESNERNILRLEA</sequence>
<reference evidence="1 3" key="1">
    <citation type="submission" date="2014-02" db="EMBL/GenBank/DDBJ databases">
        <authorList>
            <person name="Manrique M."/>
        </authorList>
    </citation>
    <scope>NUCLEOTIDE SEQUENCE [LARGE SCALE GENOMIC DNA]</scope>
    <source>
        <strain evidence="1 3">LMG17956</strain>
    </source>
</reference>
<dbReference type="EMBL" id="CCBC010000129">
    <property type="protein sequence ID" value="CDO17437.1"/>
    <property type="molecule type" value="Genomic_DNA"/>
</dbReference>
<gene>
    <name evidence="1" type="ORF">BN963_SGAL_00626</name>
    <name evidence="2" type="ORF">E7156_04115</name>
</gene>
<evidence type="ECO:0000313" key="3">
    <source>
        <dbReference type="Proteomes" id="UP000027584"/>
    </source>
</evidence>
<protein>
    <submittedName>
        <fullName evidence="1">HicB family toxin-antitoxin system</fullName>
    </submittedName>
    <submittedName>
        <fullName evidence="2">Type II toxin-antitoxin system HicB family antitoxin</fullName>
    </submittedName>
</protein>
<evidence type="ECO:0000313" key="2">
    <source>
        <dbReference type="EMBL" id="MBE6164486.1"/>
    </source>
</evidence>
<dbReference type="Gene3D" id="3.30.160.250">
    <property type="match status" value="1"/>
</dbReference>
<dbReference type="SUPFAM" id="SSF143100">
    <property type="entry name" value="TTHA1013/TTHA0281-like"/>
    <property type="match status" value="1"/>
</dbReference>
<reference evidence="2" key="3">
    <citation type="submission" date="2019-04" db="EMBL/GenBank/DDBJ databases">
        <title>Evolution of Biomass-Degrading Anaerobic Consortia Revealed by Metagenomics.</title>
        <authorList>
            <person name="Peng X."/>
        </authorList>
    </citation>
    <scope>NUCLEOTIDE SEQUENCE</scope>
    <source>
        <strain evidence="2">SIG195</strain>
    </source>
</reference>
<dbReference type="Proteomes" id="UP000700800">
    <property type="component" value="Unassembled WGS sequence"/>
</dbReference>
<dbReference type="InterPro" id="IPR010985">
    <property type="entry name" value="Ribbon_hlx_hlx"/>
</dbReference>
<dbReference type="InterPro" id="IPR008651">
    <property type="entry name" value="Uncharacterised_HicB"/>
</dbReference>
<dbReference type="InterPro" id="IPR049389">
    <property type="entry name" value="TTHA0281-like"/>
</dbReference>
<dbReference type="SUPFAM" id="SSF47598">
    <property type="entry name" value="Ribbon-helix-helix"/>
    <property type="match status" value="1"/>
</dbReference>
<dbReference type="Pfam" id="PF21748">
    <property type="entry name" value="UPF0150"/>
    <property type="match status" value="1"/>
</dbReference>
<proteinExistence type="predicted"/>
<name>A0A060RG52_9STRE</name>
<accession>A0A060RG52</accession>
<dbReference type="AlphaFoldDB" id="A0A060RG52"/>
<dbReference type="GO" id="GO:0006355">
    <property type="term" value="P:regulation of DNA-templated transcription"/>
    <property type="evidence" value="ECO:0007669"/>
    <property type="project" value="InterPro"/>
</dbReference>
<dbReference type="Proteomes" id="UP000027584">
    <property type="component" value="Unassembled WGS sequence"/>
</dbReference>
<evidence type="ECO:0000313" key="1">
    <source>
        <dbReference type="EMBL" id="CDO17437.1"/>
    </source>
</evidence>